<dbReference type="EMBL" id="BSER01000011">
    <property type="protein sequence ID" value="GLJ96436.1"/>
    <property type="molecule type" value="Genomic_DNA"/>
</dbReference>
<keyword evidence="4" id="KW-1185">Reference proteome</keyword>
<proteinExistence type="predicted"/>
<sequence length="970" mass="100586">MPSRVHALLVVRPEGRASADIQLQRTLDALRAQSRPVDALTIILCDADAAVHAIAAGSTAEAVVSADRGTSFADALALGSRRMDGDAVWILSQDSSPEPDALARLAGALETAPSVAFAAPKLVRADKKKRIVSLGVSMTRFGRTIGLADGERDQGQHDAGEDVLGADVRGILVRADAWKGLGGLDRALAGADEGLDLGVRARLRGGRVVLAPTAIVSVSRHETSPMRTAYRQRTAQLHRRLTYAPVAAVPLHWLSLLPLAVLRTIIALLEKRPSRILPEWGAAATVLVRVAAVARTRHGIRTTRRVSWAQLAPLRVTERALRERLDDAGSADTHRAELRFFSGGGAWIVLGALVLSVVAFLSLVTWPVLGGGALAPLRATLGTLWADAAYGARPLGWETIGPADPFSAVIAALGSLWPAAPSRVMVALWLLAMPLAALGGWFAATRFSDRAVVRALVAVGWCLAPSLLDALMTGRPTVVIAHLLLPWLVWTATVAHRSWSAAGVGSLIAAVIVACAPSLAPALVLCWAIALLLTATLAHGRGIARVLWLVVPAAVAFAPLAWRRVTTGDLWSLLADPGLPLGDPSGTDLLRRLHVALGFPGADGWGALSGPQIALWTPLLVAPLLVLALAAPIIARTLPAAILAVAGLGALATALAAIGVSVASDGTSAVTLWPGAALSLYWLAALCSAALALDALPDRARVRAPLAVLVMATLAVSAVPALTALMRGTATISASSTSTLPAYVEAEGRDGLGTATFVLTPARDGAVVTDIVWGSTAALGGQTTLRSARLAADPGDEVSSALAAQLVSDPKGSAVGELAAHGIAYVLLTDPTSSSADAAASMRLQAEASLDQRDDLEIVGDTAKGKLWRVTTPVQERPPVDSGRAWRIALVQIGVVLVALLLAVPTRHSLAEARRRPRVVGRDRAARPGGRTPARAMRKTPAIAASEAGAPEPGAEPQTDPQADTEGGSR</sequence>
<feature type="transmembrane region" description="Helical" evidence="2">
    <location>
        <begin position="424"/>
        <end position="444"/>
    </location>
</feature>
<organism evidence="3 4">
    <name type="scientific">Microbacterium dextranolyticum</name>
    <dbReference type="NCBI Taxonomy" id="36806"/>
    <lineage>
        <taxon>Bacteria</taxon>
        <taxon>Bacillati</taxon>
        <taxon>Actinomycetota</taxon>
        <taxon>Actinomycetes</taxon>
        <taxon>Micrococcales</taxon>
        <taxon>Microbacteriaceae</taxon>
        <taxon>Microbacterium</taxon>
    </lineage>
</organism>
<protein>
    <recommendedName>
        <fullName evidence="5">Glycosyl transferase</fullName>
    </recommendedName>
</protein>
<feature type="transmembrane region" description="Helical" evidence="2">
    <location>
        <begin position="705"/>
        <end position="726"/>
    </location>
</feature>
<dbReference type="Proteomes" id="UP001142291">
    <property type="component" value="Unassembled WGS sequence"/>
</dbReference>
<keyword evidence="2" id="KW-1133">Transmembrane helix</keyword>
<name>A0A9W6M714_9MICO</name>
<dbReference type="Gene3D" id="3.90.550.10">
    <property type="entry name" value="Spore Coat Polysaccharide Biosynthesis Protein SpsA, Chain A"/>
    <property type="match status" value="1"/>
</dbReference>
<feature type="transmembrane region" description="Helical" evidence="2">
    <location>
        <begin position="251"/>
        <end position="269"/>
    </location>
</feature>
<dbReference type="PANTHER" id="PTHR43685">
    <property type="entry name" value="GLYCOSYLTRANSFERASE"/>
    <property type="match status" value="1"/>
</dbReference>
<comment type="caution">
    <text evidence="3">The sequence shown here is derived from an EMBL/GenBank/DDBJ whole genome shotgun (WGS) entry which is preliminary data.</text>
</comment>
<feature type="transmembrane region" description="Helical" evidence="2">
    <location>
        <begin position="451"/>
        <end position="468"/>
    </location>
</feature>
<dbReference type="SUPFAM" id="SSF53448">
    <property type="entry name" value="Nucleotide-diphospho-sugar transferases"/>
    <property type="match status" value="1"/>
</dbReference>
<feature type="transmembrane region" description="Helical" evidence="2">
    <location>
        <begin position="613"/>
        <end position="634"/>
    </location>
</feature>
<reference evidence="3" key="2">
    <citation type="submission" date="2023-01" db="EMBL/GenBank/DDBJ databases">
        <authorList>
            <person name="Sun Q."/>
            <person name="Evtushenko L."/>
        </authorList>
    </citation>
    <scope>NUCLEOTIDE SEQUENCE</scope>
    <source>
        <strain evidence="3">VKM Ac-1940</strain>
    </source>
</reference>
<dbReference type="InterPro" id="IPR029044">
    <property type="entry name" value="Nucleotide-diphossugar_trans"/>
</dbReference>
<feature type="transmembrane region" description="Helical" evidence="2">
    <location>
        <begin position="672"/>
        <end position="693"/>
    </location>
</feature>
<dbReference type="InterPro" id="IPR050834">
    <property type="entry name" value="Glycosyltransf_2"/>
</dbReference>
<gene>
    <name evidence="3" type="ORF">GCM10017591_24990</name>
</gene>
<feature type="compositionally biased region" description="Basic and acidic residues" evidence="1">
    <location>
        <begin position="912"/>
        <end position="926"/>
    </location>
</feature>
<accession>A0A9W6M714</accession>
<dbReference type="RefSeq" id="WP_204964294.1">
    <property type="nucleotide sequence ID" value="NZ_BAAAUR010000015.1"/>
</dbReference>
<feature type="transmembrane region" description="Helical" evidence="2">
    <location>
        <begin position="345"/>
        <end position="369"/>
    </location>
</feature>
<keyword evidence="2" id="KW-0472">Membrane</keyword>
<evidence type="ECO:0008006" key="5">
    <source>
        <dbReference type="Google" id="ProtNLM"/>
    </source>
</evidence>
<feature type="transmembrane region" description="Helical" evidence="2">
    <location>
        <begin position="507"/>
        <end position="534"/>
    </location>
</feature>
<evidence type="ECO:0000256" key="1">
    <source>
        <dbReference type="SAM" id="MobiDB-lite"/>
    </source>
</evidence>
<feature type="transmembrane region" description="Helical" evidence="2">
    <location>
        <begin position="641"/>
        <end position="660"/>
    </location>
</feature>
<feature type="transmembrane region" description="Helical" evidence="2">
    <location>
        <begin position="546"/>
        <end position="562"/>
    </location>
</feature>
<evidence type="ECO:0000313" key="4">
    <source>
        <dbReference type="Proteomes" id="UP001142291"/>
    </source>
</evidence>
<keyword evidence="2" id="KW-0812">Transmembrane</keyword>
<dbReference type="PANTHER" id="PTHR43685:SF3">
    <property type="entry name" value="SLR2126 PROTEIN"/>
    <property type="match status" value="1"/>
</dbReference>
<feature type="region of interest" description="Disordered" evidence="1">
    <location>
        <begin position="912"/>
        <end position="970"/>
    </location>
</feature>
<evidence type="ECO:0000313" key="3">
    <source>
        <dbReference type="EMBL" id="GLJ96436.1"/>
    </source>
</evidence>
<reference evidence="3" key="1">
    <citation type="journal article" date="2014" name="Int. J. Syst. Evol. Microbiol.">
        <title>Complete genome sequence of Corynebacterium casei LMG S-19264T (=DSM 44701T), isolated from a smear-ripened cheese.</title>
        <authorList>
            <consortium name="US DOE Joint Genome Institute (JGI-PGF)"/>
            <person name="Walter F."/>
            <person name="Albersmeier A."/>
            <person name="Kalinowski J."/>
            <person name="Ruckert C."/>
        </authorList>
    </citation>
    <scope>NUCLEOTIDE SEQUENCE</scope>
    <source>
        <strain evidence="3">VKM Ac-1940</strain>
    </source>
</reference>
<evidence type="ECO:0000256" key="2">
    <source>
        <dbReference type="SAM" id="Phobius"/>
    </source>
</evidence>
<dbReference type="Pfam" id="PF13641">
    <property type="entry name" value="Glyco_tranf_2_3"/>
    <property type="match status" value="1"/>
</dbReference>
<feature type="compositionally biased region" description="Low complexity" evidence="1">
    <location>
        <begin position="927"/>
        <end position="957"/>
    </location>
</feature>
<dbReference type="AlphaFoldDB" id="A0A9W6M714"/>